<evidence type="ECO:0000256" key="1">
    <source>
        <dbReference type="ARBA" id="ARBA00022679"/>
    </source>
</evidence>
<dbReference type="Pfam" id="PF00534">
    <property type="entry name" value="Glycos_transf_1"/>
    <property type="match status" value="1"/>
</dbReference>
<evidence type="ECO:0000313" key="4">
    <source>
        <dbReference type="EMBL" id="QHS89388.1"/>
    </source>
</evidence>
<evidence type="ECO:0000259" key="3">
    <source>
        <dbReference type="Pfam" id="PF00534"/>
    </source>
</evidence>
<organism evidence="4">
    <name type="scientific">viral metagenome</name>
    <dbReference type="NCBI Taxonomy" id="1070528"/>
    <lineage>
        <taxon>unclassified sequences</taxon>
        <taxon>metagenomes</taxon>
        <taxon>organismal metagenomes</taxon>
    </lineage>
</organism>
<dbReference type="EMBL" id="MN739109">
    <property type="protein sequence ID" value="QHS89388.1"/>
    <property type="molecule type" value="Genomic_DNA"/>
</dbReference>
<dbReference type="AlphaFoldDB" id="A0A6C0BD25"/>
<dbReference type="PANTHER" id="PTHR46401">
    <property type="entry name" value="GLYCOSYLTRANSFERASE WBBK-RELATED"/>
    <property type="match status" value="1"/>
</dbReference>
<keyword evidence="2" id="KW-0812">Transmembrane</keyword>
<dbReference type="GO" id="GO:0016757">
    <property type="term" value="F:glycosyltransferase activity"/>
    <property type="evidence" value="ECO:0007669"/>
    <property type="project" value="InterPro"/>
</dbReference>
<dbReference type="CDD" id="cd03801">
    <property type="entry name" value="GT4_PimA-like"/>
    <property type="match status" value="1"/>
</dbReference>
<feature type="transmembrane region" description="Helical" evidence="2">
    <location>
        <begin position="6"/>
        <end position="26"/>
    </location>
</feature>
<dbReference type="PANTHER" id="PTHR46401:SF2">
    <property type="entry name" value="GLYCOSYLTRANSFERASE WBBK-RELATED"/>
    <property type="match status" value="1"/>
</dbReference>
<keyword evidence="2" id="KW-0472">Membrane</keyword>
<dbReference type="SUPFAM" id="SSF53756">
    <property type="entry name" value="UDP-Glycosyltransferase/glycogen phosphorylase"/>
    <property type="match status" value="1"/>
</dbReference>
<dbReference type="InterPro" id="IPR001296">
    <property type="entry name" value="Glyco_trans_1"/>
</dbReference>
<evidence type="ECO:0000256" key="2">
    <source>
        <dbReference type="SAM" id="Phobius"/>
    </source>
</evidence>
<dbReference type="Gene3D" id="3.40.50.2000">
    <property type="entry name" value="Glycogen Phosphorylase B"/>
    <property type="match status" value="1"/>
</dbReference>
<sequence>MAKEDTWFPVFVLFFICILGVILYYLQRIRVIKRFFPYSFISADYKAKPVAEEDRKTITWIIHMYPPVHNAGAEWMAHAMNRFLIEQAGYKVNVILPHFPIRHFEGVNIIVFDQAAKIEHAIRHSSVILSHLDFSNHAVLTAAKAKRPVILIMHNHMQELYLQKFSQEIDPKNIHLVNNSVWIKKLYDHFNFNSTVVYPPVSWKDYRTPDSAKRIYVTLINLNRNKGGDILIQMAKRMPDVQFLGVGGGYDNQIRDYSVSNIHYIPNTPTIKDVYSMTKILLVPSQEESWGRVAVEAMSSGIPVISNPTPGLREACGEAGIYIDRENIAEWVQMINRLLEEPNFYKQKADASFKRAQQLQPEPQLKKLAVWLEDIHWVGQNDIEENMLT</sequence>
<keyword evidence="1" id="KW-0808">Transferase</keyword>
<feature type="domain" description="Glycosyl transferase family 1" evidence="3">
    <location>
        <begin position="211"/>
        <end position="348"/>
    </location>
</feature>
<proteinExistence type="predicted"/>
<reference evidence="4" key="1">
    <citation type="journal article" date="2020" name="Nature">
        <title>Giant virus diversity and host interactions through global metagenomics.</title>
        <authorList>
            <person name="Schulz F."/>
            <person name="Roux S."/>
            <person name="Paez-Espino D."/>
            <person name="Jungbluth S."/>
            <person name="Walsh D.A."/>
            <person name="Denef V.J."/>
            <person name="McMahon K.D."/>
            <person name="Konstantinidis K.T."/>
            <person name="Eloe-Fadrosh E.A."/>
            <person name="Kyrpides N.C."/>
            <person name="Woyke T."/>
        </authorList>
    </citation>
    <scope>NUCLEOTIDE SEQUENCE</scope>
    <source>
        <strain evidence="4">GVMAG-M-3300010158-60</strain>
    </source>
</reference>
<protein>
    <recommendedName>
        <fullName evidence="3">Glycosyl transferase family 1 domain-containing protein</fullName>
    </recommendedName>
</protein>
<keyword evidence="2" id="KW-1133">Transmembrane helix</keyword>
<dbReference type="GO" id="GO:0009103">
    <property type="term" value="P:lipopolysaccharide biosynthetic process"/>
    <property type="evidence" value="ECO:0007669"/>
    <property type="project" value="TreeGrafter"/>
</dbReference>
<name>A0A6C0BD25_9ZZZZ</name>
<accession>A0A6C0BD25</accession>